<evidence type="ECO:0000259" key="9">
    <source>
        <dbReference type="PROSITE" id="PS50893"/>
    </source>
</evidence>
<dbReference type="InterPro" id="IPR017871">
    <property type="entry name" value="ABC_transporter-like_CS"/>
</dbReference>
<proteinExistence type="inferred from homology"/>
<feature type="domain" description="ABC transporter" evidence="9">
    <location>
        <begin position="278"/>
        <end position="509"/>
    </location>
</feature>
<evidence type="ECO:0000313" key="10">
    <source>
        <dbReference type="EMBL" id="MBC5637388.1"/>
    </source>
</evidence>
<dbReference type="CDD" id="cd03225">
    <property type="entry name" value="ABC_cobalt_CbiO_domain1"/>
    <property type="match status" value="2"/>
</dbReference>
<evidence type="ECO:0000256" key="1">
    <source>
        <dbReference type="ARBA" id="ARBA00004202"/>
    </source>
</evidence>
<comment type="subcellular location">
    <subcellularLocation>
        <location evidence="1">Cell membrane</location>
        <topology evidence="1">Peripheral membrane protein</topology>
    </subcellularLocation>
</comment>
<dbReference type="InterPro" id="IPR003439">
    <property type="entry name" value="ABC_transporter-like_ATP-bd"/>
</dbReference>
<dbReference type="InterPro" id="IPR003593">
    <property type="entry name" value="AAA+_ATPase"/>
</dbReference>
<reference evidence="10" key="1">
    <citation type="submission" date="2020-08" db="EMBL/GenBank/DDBJ databases">
        <title>Genome public.</title>
        <authorList>
            <person name="Liu C."/>
            <person name="Sun Q."/>
        </authorList>
    </citation>
    <scope>NUCLEOTIDE SEQUENCE</scope>
    <source>
        <strain evidence="10">BX22</strain>
    </source>
</reference>
<dbReference type="Pfam" id="PF00005">
    <property type="entry name" value="ABC_tran"/>
    <property type="match status" value="2"/>
</dbReference>
<keyword evidence="6 10" id="KW-0067">ATP-binding</keyword>
<keyword evidence="8" id="KW-0472">Membrane</keyword>
<dbReference type="InterPro" id="IPR015856">
    <property type="entry name" value="ABC_transpr_CbiO/EcfA_su"/>
</dbReference>
<dbReference type="Gene3D" id="3.40.50.300">
    <property type="entry name" value="P-loop containing nucleotide triphosphate hydrolases"/>
    <property type="match status" value="2"/>
</dbReference>
<evidence type="ECO:0000256" key="5">
    <source>
        <dbReference type="ARBA" id="ARBA00022741"/>
    </source>
</evidence>
<keyword evidence="3" id="KW-0813">Transport</keyword>
<dbReference type="Proteomes" id="UP000637359">
    <property type="component" value="Unassembled WGS sequence"/>
</dbReference>
<keyword evidence="7" id="KW-1278">Translocase</keyword>
<dbReference type="GO" id="GO:0043190">
    <property type="term" value="C:ATP-binding cassette (ABC) transporter complex"/>
    <property type="evidence" value="ECO:0007669"/>
    <property type="project" value="TreeGrafter"/>
</dbReference>
<evidence type="ECO:0000256" key="8">
    <source>
        <dbReference type="ARBA" id="ARBA00023136"/>
    </source>
</evidence>
<dbReference type="GO" id="GO:0005524">
    <property type="term" value="F:ATP binding"/>
    <property type="evidence" value="ECO:0007669"/>
    <property type="project" value="UniProtKB-KW"/>
</dbReference>
<keyword evidence="5" id="KW-0547">Nucleotide-binding</keyword>
<evidence type="ECO:0000256" key="4">
    <source>
        <dbReference type="ARBA" id="ARBA00022475"/>
    </source>
</evidence>
<dbReference type="GO" id="GO:0016887">
    <property type="term" value="F:ATP hydrolysis activity"/>
    <property type="evidence" value="ECO:0007669"/>
    <property type="project" value="InterPro"/>
</dbReference>
<dbReference type="RefSeq" id="WP_186870094.1">
    <property type="nucleotide sequence ID" value="NZ_JACOOL010000007.1"/>
</dbReference>
<name>A0A923RJF7_9BACI</name>
<comment type="similarity">
    <text evidence="2">Belongs to the ABC transporter superfamily.</text>
</comment>
<dbReference type="PANTHER" id="PTHR43553:SF19">
    <property type="entry name" value="HMP_THIAMINE IMPORT ATP-BINDING PROTEIN YKOD-RELATED"/>
    <property type="match status" value="1"/>
</dbReference>
<protein>
    <submittedName>
        <fullName evidence="10">Energy-coupling factor ABC transporter ATP-binding protein</fullName>
    </submittedName>
</protein>
<dbReference type="FunFam" id="3.40.50.300:FF:000224">
    <property type="entry name" value="Energy-coupling factor transporter ATP-binding protein EcfA"/>
    <property type="match status" value="1"/>
</dbReference>
<evidence type="ECO:0000256" key="7">
    <source>
        <dbReference type="ARBA" id="ARBA00022967"/>
    </source>
</evidence>
<evidence type="ECO:0000256" key="6">
    <source>
        <dbReference type="ARBA" id="ARBA00022840"/>
    </source>
</evidence>
<dbReference type="EMBL" id="JACOOL010000007">
    <property type="protein sequence ID" value="MBC5637388.1"/>
    <property type="molecule type" value="Genomic_DNA"/>
</dbReference>
<dbReference type="PANTHER" id="PTHR43553">
    <property type="entry name" value="HEAVY METAL TRANSPORTER"/>
    <property type="match status" value="1"/>
</dbReference>
<gene>
    <name evidence="10" type="ORF">H8S33_11285</name>
</gene>
<comment type="caution">
    <text evidence="10">The sequence shown here is derived from an EMBL/GenBank/DDBJ whole genome shotgun (WGS) entry which is preliminary data.</text>
</comment>
<dbReference type="InterPro" id="IPR050095">
    <property type="entry name" value="ECF_ABC_transporter_ATP-bd"/>
</dbReference>
<dbReference type="PROSITE" id="PS00211">
    <property type="entry name" value="ABC_TRANSPORTER_1"/>
    <property type="match status" value="2"/>
</dbReference>
<organism evidence="10 11">
    <name type="scientific">Ornithinibacillus hominis</name>
    <dbReference type="NCBI Taxonomy" id="2763055"/>
    <lineage>
        <taxon>Bacteria</taxon>
        <taxon>Bacillati</taxon>
        <taxon>Bacillota</taxon>
        <taxon>Bacilli</taxon>
        <taxon>Bacillales</taxon>
        <taxon>Bacillaceae</taxon>
        <taxon>Ornithinibacillus</taxon>
    </lineage>
</organism>
<evidence type="ECO:0000256" key="3">
    <source>
        <dbReference type="ARBA" id="ARBA00022448"/>
    </source>
</evidence>
<dbReference type="SUPFAM" id="SSF52540">
    <property type="entry name" value="P-loop containing nucleoside triphosphate hydrolases"/>
    <property type="match status" value="2"/>
</dbReference>
<keyword evidence="4" id="KW-1003">Cell membrane</keyword>
<dbReference type="NCBIfam" id="NF010167">
    <property type="entry name" value="PRK13648.1"/>
    <property type="match status" value="2"/>
</dbReference>
<dbReference type="GO" id="GO:0042626">
    <property type="term" value="F:ATPase-coupled transmembrane transporter activity"/>
    <property type="evidence" value="ECO:0007669"/>
    <property type="project" value="TreeGrafter"/>
</dbReference>
<feature type="domain" description="ABC transporter" evidence="9">
    <location>
        <begin position="14"/>
        <end position="255"/>
    </location>
</feature>
<evidence type="ECO:0000313" key="11">
    <source>
        <dbReference type="Proteomes" id="UP000637359"/>
    </source>
</evidence>
<accession>A0A923RJF7</accession>
<evidence type="ECO:0000256" key="2">
    <source>
        <dbReference type="ARBA" id="ARBA00005417"/>
    </source>
</evidence>
<dbReference type="GO" id="GO:0015087">
    <property type="term" value="F:cobalt ion transmembrane transporter activity"/>
    <property type="evidence" value="ECO:0007669"/>
    <property type="project" value="UniProtKB-ARBA"/>
</dbReference>
<sequence>MNHKPYNETIQPLIQVNNFSLWYENNESPVLNNLTFSIYSNQIALLMGTSGSGKSSLALCLNGIYPEAVEGISSGDIYFEGNHITNYAKGELSQNIGIVFQDPESQFCMLTVEDELAFTLENRKVPSKEMPDRIKKILQLMKMESYMKRELQELSGGEKQKIALAAVLLLEPKLIILDEPTANLDPISSLEFINLVHQIKQETNTAFFIIDHQSDDWLPILHRLLVLGKNGTLMANGKPNEIFQDTIMEKEGIFLPKKYQEPYPFDKRLIKQEQRIIYSFEHVSFNYKGIGVLHDINLELFQGEMVAIVGQNGAGKSTLLQLMSGLLIPDSGEVTFYNKPLGAWKENELRSKIGFVFQNPEHQFITDTVYDEISFSMRLNGISDELINHNVLKLLDQFNLTHLQHANPFSLSGGQKRRLSVATMLDEEPSLLLLDEPTFGQDAHNTREMLAILLQLLESGTSIVMITHDMDLADFADRILVLDQQRLCFSGTPDELWMQQDIISKARLRLPYRMEKQCRVGEQHDFVY</sequence>
<dbReference type="AlphaFoldDB" id="A0A923RJF7"/>
<dbReference type="SMART" id="SM00382">
    <property type="entry name" value="AAA"/>
    <property type="match status" value="2"/>
</dbReference>
<dbReference type="PROSITE" id="PS50893">
    <property type="entry name" value="ABC_TRANSPORTER_2"/>
    <property type="match status" value="2"/>
</dbReference>
<dbReference type="InterPro" id="IPR027417">
    <property type="entry name" value="P-loop_NTPase"/>
</dbReference>
<keyword evidence="11" id="KW-1185">Reference proteome</keyword>